<name>A0A8J3F7P3_9ACTN</name>
<dbReference type="RefSeq" id="WP_189168589.1">
    <property type="nucleotide sequence ID" value="NZ_BMQB01000001.1"/>
</dbReference>
<evidence type="ECO:0008006" key="6">
    <source>
        <dbReference type="Google" id="ProtNLM"/>
    </source>
</evidence>
<dbReference type="Pfam" id="PF17482">
    <property type="entry name" value="Phage_sheath_1C"/>
    <property type="match status" value="1"/>
</dbReference>
<dbReference type="InterPro" id="IPR052042">
    <property type="entry name" value="Tail_sheath_structural"/>
</dbReference>
<dbReference type="InterPro" id="IPR035089">
    <property type="entry name" value="Phage_sheath_subtilisin"/>
</dbReference>
<evidence type="ECO:0000256" key="1">
    <source>
        <dbReference type="ARBA" id="ARBA00008005"/>
    </source>
</evidence>
<evidence type="ECO:0000313" key="5">
    <source>
        <dbReference type="Proteomes" id="UP000649739"/>
    </source>
</evidence>
<dbReference type="Proteomes" id="UP000649739">
    <property type="component" value="Unassembled WGS sequence"/>
</dbReference>
<protein>
    <recommendedName>
        <fullName evidence="6">Phage tail sheath family protein</fullName>
    </recommendedName>
</protein>
<dbReference type="Gene3D" id="3.40.50.11780">
    <property type="match status" value="1"/>
</dbReference>
<sequence length="401" mass="41997">MTTYLSPPGPAEPAAPSIGERPTAVAAFVGRAADGPLHRPVPVDGWSGFGRTFGEFAAGSYLAHAVFGYFLNGGTRAYVVRTDDDTAAAGLAALADVDEVTMVVAPDVLAAYEHGLLDAATVEAARAGLIAHCAARGDRMALLDAMPGRSPQQVRDWRRDAGAYDSAYAALYYPWIKVFDPVAGTNRYVPPSGHLAGVWARSDATRGVHRAPTNEVIRGAVAPETPLTRQQQELLAPVGVNCLRAFPGRGIRVWGARTLADDPAWRYVNVRRLFTHLERSIVAGLAPLAGHPADPALCARARLLIEEFLTAQWRRGALVGLTLAEAFTVACAPDPAVPGRLACRVAVAPVRPAEFVPLRLAPGADGPPAYGPPGAARYPLGVLPRAAEAAAVGVADPGPVG</sequence>
<keyword evidence="5" id="KW-1185">Reference proteome</keyword>
<dbReference type="InterPro" id="IPR020287">
    <property type="entry name" value="Tail_sheath_C"/>
</dbReference>
<comment type="caution">
    <text evidence="4">The sequence shown here is derived from an EMBL/GenBank/DDBJ whole genome shotgun (WGS) entry which is preliminary data.</text>
</comment>
<evidence type="ECO:0000313" key="4">
    <source>
        <dbReference type="EMBL" id="GGJ80354.1"/>
    </source>
</evidence>
<gene>
    <name evidence="4" type="ORF">GCM10010123_07880</name>
</gene>
<evidence type="ECO:0000259" key="3">
    <source>
        <dbReference type="Pfam" id="PF17482"/>
    </source>
</evidence>
<proteinExistence type="inferred from homology"/>
<dbReference type="PANTHER" id="PTHR35861:SF1">
    <property type="entry name" value="PHAGE TAIL SHEATH PROTEIN"/>
    <property type="match status" value="1"/>
</dbReference>
<comment type="similarity">
    <text evidence="1">Belongs to the myoviridae tail sheath protein family.</text>
</comment>
<dbReference type="AlphaFoldDB" id="A0A8J3F7P3"/>
<dbReference type="Pfam" id="PF04984">
    <property type="entry name" value="Phage_sheath_1"/>
    <property type="match status" value="1"/>
</dbReference>
<feature type="domain" description="Tail sheath protein subtilisin-like" evidence="2">
    <location>
        <begin position="118"/>
        <end position="259"/>
    </location>
</feature>
<organism evidence="4 5">
    <name type="scientific">Pilimelia anulata</name>
    <dbReference type="NCBI Taxonomy" id="53371"/>
    <lineage>
        <taxon>Bacteria</taxon>
        <taxon>Bacillati</taxon>
        <taxon>Actinomycetota</taxon>
        <taxon>Actinomycetes</taxon>
        <taxon>Micromonosporales</taxon>
        <taxon>Micromonosporaceae</taxon>
        <taxon>Pilimelia</taxon>
    </lineage>
</organism>
<evidence type="ECO:0000259" key="2">
    <source>
        <dbReference type="Pfam" id="PF04984"/>
    </source>
</evidence>
<reference evidence="4" key="1">
    <citation type="journal article" date="2014" name="Int. J. Syst. Evol. Microbiol.">
        <title>Complete genome sequence of Corynebacterium casei LMG S-19264T (=DSM 44701T), isolated from a smear-ripened cheese.</title>
        <authorList>
            <consortium name="US DOE Joint Genome Institute (JGI-PGF)"/>
            <person name="Walter F."/>
            <person name="Albersmeier A."/>
            <person name="Kalinowski J."/>
            <person name="Ruckert C."/>
        </authorList>
    </citation>
    <scope>NUCLEOTIDE SEQUENCE</scope>
    <source>
        <strain evidence="4">JCM 3090</strain>
    </source>
</reference>
<feature type="domain" description="Tail sheath protein C-terminal" evidence="3">
    <location>
        <begin position="261"/>
        <end position="357"/>
    </location>
</feature>
<reference evidence="4" key="2">
    <citation type="submission" date="2020-09" db="EMBL/GenBank/DDBJ databases">
        <authorList>
            <person name="Sun Q."/>
            <person name="Ohkuma M."/>
        </authorList>
    </citation>
    <scope>NUCLEOTIDE SEQUENCE</scope>
    <source>
        <strain evidence="4">JCM 3090</strain>
    </source>
</reference>
<dbReference type="PANTHER" id="PTHR35861">
    <property type="match status" value="1"/>
</dbReference>
<accession>A0A8J3F7P3</accession>
<dbReference type="EMBL" id="BMQB01000001">
    <property type="protein sequence ID" value="GGJ80354.1"/>
    <property type="molecule type" value="Genomic_DNA"/>
</dbReference>